<name>A0A921ZMA4_MANSE</name>
<evidence type="ECO:0000313" key="2">
    <source>
        <dbReference type="EMBL" id="KAG6459422.1"/>
    </source>
</evidence>
<accession>A0A921ZMA4</accession>
<evidence type="ECO:0000313" key="3">
    <source>
        <dbReference type="Proteomes" id="UP000791440"/>
    </source>
</evidence>
<dbReference type="OrthoDB" id="7492839at2759"/>
<dbReference type="AlphaFoldDB" id="A0A921ZMA4"/>
<feature type="compositionally biased region" description="Low complexity" evidence="1">
    <location>
        <begin position="293"/>
        <end position="303"/>
    </location>
</feature>
<keyword evidence="3" id="KW-1185">Reference proteome</keyword>
<dbReference type="Proteomes" id="UP000791440">
    <property type="component" value="Unassembled WGS sequence"/>
</dbReference>
<feature type="compositionally biased region" description="Basic and acidic residues" evidence="1">
    <location>
        <begin position="154"/>
        <end position="167"/>
    </location>
</feature>
<feature type="compositionally biased region" description="Polar residues" evidence="1">
    <location>
        <begin position="209"/>
        <end position="218"/>
    </location>
</feature>
<dbReference type="EMBL" id="JH668622">
    <property type="protein sequence ID" value="KAG6459422.1"/>
    <property type="molecule type" value="Genomic_DNA"/>
</dbReference>
<feature type="region of interest" description="Disordered" evidence="1">
    <location>
        <begin position="193"/>
        <end position="218"/>
    </location>
</feature>
<organism evidence="2 3">
    <name type="scientific">Manduca sexta</name>
    <name type="common">Tobacco hawkmoth</name>
    <name type="synonym">Tobacco hornworm</name>
    <dbReference type="NCBI Taxonomy" id="7130"/>
    <lineage>
        <taxon>Eukaryota</taxon>
        <taxon>Metazoa</taxon>
        <taxon>Ecdysozoa</taxon>
        <taxon>Arthropoda</taxon>
        <taxon>Hexapoda</taxon>
        <taxon>Insecta</taxon>
        <taxon>Pterygota</taxon>
        <taxon>Neoptera</taxon>
        <taxon>Endopterygota</taxon>
        <taxon>Lepidoptera</taxon>
        <taxon>Glossata</taxon>
        <taxon>Ditrysia</taxon>
        <taxon>Bombycoidea</taxon>
        <taxon>Sphingidae</taxon>
        <taxon>Sphinginae</taxon>
        <taxon>Sphingini</taxon>
        <taxon>Manduca</taxon>
    </lineage>
</organism>
<comment type="caution">
    <text evidence="2">The sequence shown here is derived from an EMBL/GenBank/DDBJ whole genome shotgun (WGS) entry which is preliminary data.</text>
</comment>
<reference evidence="2" key="2">
    <citation type="submission" date="2020-12" db="EMBL/GenBank/DDBJ databases">
        <authorList>
            <person name="Kanost M."/>
        </authorList>
    </citation>
    <scope>NUCLEOTIDE SEQUENCE</scope>
</reference>
<feature type="region of interest" description="Disordered" evidence="1">
    <location>
        <begin position="131"/>
        <end position="180"/>
    </location>
</feature>
<feature type="region of interest" description="Disordered" evidence="1">
    <location>
        <begin position="266"/>
        <end position="303"/>
    </location>
</feature>
<evidence type="ECO:0000256" key="1">
    <source>
        <dbReference type="SAM" id="MobiDB-lite"/>
    </source>
</evidence>
<sequence length="500" mass="55627">MSKGKWYTKEDVLKDLAVATGKVPNIDSSYLVVGERPPPQYFCEPDDEMELMFRDTIGEKSAGPAMSPDLRGITEMIRMVQGCDDSSSDYDTNVCTTRPKSPCDIISISKLNPNVQEFKPQDITACAVANKPEGNTSSKENKPSVVISGPTSRKSRDSESGKGDKLKAQGINKQTDINRNDELHKDLEACTSNAQEQKDKTSELRSKVQKPNQNGVSTFQVKKERNFAIANLQKLLSMQGSDGIKDTVENTVKPIKLLTPDYYEHSKAEAAEESESQNNLQHKPKIDDTPSNKSVGTSSKPSGSSFEVIKKLFLNDLNAGVRTSSDPGIKNINEYSKLEKKALSTASDNKTDISVSDEKLCSDTNLSDPQIRDSINKVNHWMNKNDGKPAEAVKLPEKAQVISPTPPVFLSSITFKRKETRKSPNVSEKTVARPSKNHIEQYKPSEYAQELSKMYTERVKKIESTKAKNSWANLEDLLKEKDEKIKQEKLKAQNEACDNK</sequence>
<reference evidence="2" key="1">
    <citation type="journal article" date="2016" name="Insect Biochem. Mol. Biol.">
        <title>Multifaceted biological insights from a draft genome sequence of the tobacco hornworm moth, Manduca sexta.</title>
        <authorList>
            <person name="Kanost M.R."/>
            <person name="Arrese E.L."/>
            <person name="Cao X."/>
            <person name="Chen Y.R."/>
            <person name="Chellapilla S."/>
            <person name="Goldsmith M.R."/>
            <person name="Grosse-Wilde E."/>
            <person name="Heckel D.G."/>
            <person name="Herndon N."/>
            <person name="Jiang H."/>
            <person name="Papanicolaou A."/>
            <person name="Qu J."/>
            <person name="Soulages J.L."/>
            <person name="Vogel H."/>
            <person name="Walters J."/>
            <person name="Waterhouse R.M."/>
            <person name="Ahn S.J."/>
            <person name="Almeida F.C."/>
            <person name="An C."/>
            <person name="Aqrawi P."/>
            <person name="Bretschneider A."/>
            <person name="Bryant W.B."/>
            <person name="Bucks S."/>
            <person name="Chao H."/>
            <person name="Chevignon G."/>
            <person name="Christen J.M."/>
            <person name="Clarke D.F."/>
            <person name="Dittmer N.T."/>
            <person name="Ferguson L.C.F."/>
            <person name="Garavelou S."/>
            <person name="Gordon K.H.J."/>
            <person name="Gunaratna R.T."/>
            <person name="Han Y."/>
            <person name="Hauser F."/>
            <person name="He Y."/>
            <person name="Heidel-Fischer H."/>
            <person name="Hirsh A."/>
            <person name="Hu Y."/>
            <person name="Jiang H."/>
            <person name="Kalra D."/>
            <person name="Klinner C."/>
            <person name="Konig C."/>
            <person name="Kovar C."/>
            <person name="Kroll A.R."/>
            <person name="Kuwar S.S."/>
            <person name="Lee S.L."/>
            <person name="Lehman R."/>
            <person name="Li K."/>
            <person name="Li Z."/>
            <person name="Liang H."/>
            <person name="Lovelace S."/>
            <person name="Lu Z."/>
            <person name="Mansfield J.H."/>
            <person name="McCulloch K.J."/>
            <person name="Mathew T."/>
            <person name="Morton B."/>
            <person name="Muzny D.M."/>
            <person name="Neunemann D."/>
            <person name="Ongeri F."/>
            <person name="Pauchet Y."/>
            <person name="Pu L.L."/>
            <person name="Pyrousis I."/>
            <person name="Rao X.J."/>
            <person name="Redding A."/>
            <person name="Roesel C."/>
            <person name="Sanchez-Gracia A."/>
            <person name="Schaack S."/>
            <person name="Shukla A."/>
            <person name="Tetreau G."/>
            <person name="Wang Y."/>
            <person name="Xiong G.H."/>
            <person name="Traut W."/>
            <person name="Walsh T.K."/>
            <person name="Worley K.C."/>
            <person name="Wu D."/>
            <person name="Wu W."/>
            <person name="Wu Y.Q."/>
            <person name="Zhang X."/>
            <person name="Zou Z."/>
            <person name="Zucker H."/>
            <person name="Briscoe A.D."/>
            <person name="Burmester T."/>
            <person name="Clem R.J."/>
            <person name="Feyereisen R."/>
            <person name="Grimmelikhuijzen C.J.P."/>
            <person name="Hamodrakas S.J."/>
            <person name="Hansson B.S."/>
            <person name="Huguet E."/>
            <person name="Jermiin L.S."/>
            <person name="Lan Q."/>
            <person name="Lehman H.K."/>
            <person name="Lorenzen M."/>
            <person name="Merzendorfer H."/>
            <person name="Michalopoulos I."/>
            <person name="Morton D.B."/>
            <person name="Muthukrishnan S."/>
            <person name="Oakeshott J.G."/>
            <person name="Palmer W."/>
            <person name="Park Y."/>
            <person name="Passarelli A.L."/>
            <person name="Rozas J."/>
            <person name="Schwartz L.M."/>
            <person name="Smith W."/>
            <person name="Southgate A."/>
            <person name="Vilcinskas A."/>
            <person name="Vogt R."/>
            <person name="Wang P."/>
            <person name="Werren J."/>
            <person name="Yu X.Q."/>
            <person name="Zhou J.J."/>
            <person name="Brown S.J."/>
            <person name="Scherer S.E."/>
            <person name="Richards S."/>
            <person name="Blissard G.W."/>
        </authorList>
    </citation>
    <scope>NUCLEOTIDE SEQUENCE</scope>
</reference>
<feature type="compositionally biased region" description="Basic and acidic residues" evidence="1">
    <location>
        <begin position="196"/>
        <end position="206"/>
    </location>
</feature>
<proteinExistence type="predicted"/>
<protein>
    <submittedName>
        <fullName evidence="2">Uncharacterized protein</fullName>
    </submittedName>
</protein>
<gene>
    <name evidence="2" type="ORF">O3G_MSEX011373</name>
</gene>